<keyword evidence="3" id="KW-1185">Reference proteome</keyword>
<comment type="caution">
    <text evidence="2">The sequence shown here is derived from an EMBL/GenBank/DDBJ whole genome shotgun (WGS) entry which is preliminary data.</text>
</comment>
<protein>
    <submittedName>
        <fullName evidence="2">UvrABC system protein B, uvrB</fullName>
    </submittedName>
</protein>
<accession>A0A100HM73</accession>
<dbReference type="EMBL" id="BCMS01000002">
    <property type="protein sequence ID" value="GAQ23289.1"/>
    <property type="molecule type" value="Genomic_DNA"/>
</dbReference>
<dbReference type="AlphaFoldDB" id="A0A100HM73"/>
<feature type="region of interest" description="Disordered" evidence="1">
    <location>
        <begin position="97"/>
        <end position="120"/>
    </location>
</feature>
<proteinExistence type="predicted"/>
<name>A0A100HM73_9DEIO</name>
<gene>
    <name evidence="2" type="ORF">DEIGR_200144</name>
</gene>
<organism evidence="2 3">
    <name type="scientific">Deinococcus grandis</name>
    <dbReference type="NCBI Taxonomy" id="57498"/>
    <lineage>
        <taxon>Bacteria</taxon>
        <taxon>Thermotogati</taxon>
        <taxon>Deinococcota</taxon>
        <taxon>Deinococci</taxon>
        <taxon>Deinococcales</taxon>
        <taxon>Deinococcaceae</taxon>
        <taxon>Deinococcus</taxon>
    </lineage>
</organism>
<reference evidence="3" key="1">
    <citation type="submission" date="2015-11" db="EMBL/GenBank/DDBJ databases">
        <title>Draft Genome Sequence of the Radioresistant Bacterium Deinococcus grandis, Isolated from Freshwater Fish in Japan.</title>
        <authorList>
            <person name="Satoh K."/>
            <person name="Onodera T."/>
            <person name="Omoso K."/>
            <person name="Takeda-Yano K."/>
            <person name="Katayama T."/>
            <person name="Oono Y."/>
            <person name="Narumi I."/>
        </authorList>
    </citation>
    <scope>NUCLEOTIDE SEQUENCE [LARGE SCALE GENOMIC DNA]</scope>
    <source>
        <strain evidence="3">ATCC 43672</strain>
    </source>
</reference>
<evidence type="ECO:0000256" key="1">
    <source>
        <dbReference type="SAM" id="MobiDB-lite"/>
    </source>
</evidence>
<feature type="compositionally biased region" description="Low complexity" evidence="1">
    <location>
        <begin position="103"/>
        <end position="114"/>
    </location>
</feature>
<dbReference type="Proteomes" id="UP000056209">
    <property type="component" value="Unassembled WGS sequence"/>
</dbReference>
<sequence length="120" mass="12997">MRRALPQQRRDLLQARVPGRVTERVVVPLEVIDVQHDQRDVQAAAGVQVQRAVQVRVERAAVGESRQGVRDAQGGQLVVQGAQRSGQVLQLRLAFTPRPPGSAAPRAGSARTAPWAARVS</sequence>
<evidence type="ECO:0000313" key="3">
    <source>
        <dbReference type="Proteomes" id="UP000056209"/>
    </source>
</evidence>
<evidence type="ECO:0000313" key="2">
    <source>
        <dbReference type="EMBL" id="GAQ23289.1"/>
    </source>
</evidence>